<accession>A0ABP0F0A3</accession>
<gene>
    <name evidence="1" type="ORF">CVLEPA_LOCUS2918</name>
</gene>
<proteinExistence type="predicted"/>
<reference evidence="1 2" key="1">
    <citation type="submission" date="2024-02" db="EMBL/GenBank/DDBJ databases">
        <authorList>
            <person name="Daric V."/>
            <person name="Darras S."/>
        </authorList>
    </citation>
    <scope>NUCLEOTIDE SEQUENCE [LARGE SCALE GENOMIC DNA]</scope>
</reference>
<sequence>MDYIFEKNKLASDMEDAVENKFSQLRNTQEQGIDFQSTLVANFIDIKKDFDCVHRQTLFVFSAELQRSCDAWLSYIIGYSAIISFGISQKNELLNGHWISFTVVIKRHEITAQQPANENLITKRKIPNTALAELRGLAQDSTGSTEYAIKVKEIAAMVMDVIQQRFSSKRHPKLHALSNRFCSRSSWIRVTSDPKYEE</sequence>
<evidence type="ECO:0000313" key="2">
    <source>
        <dbReference type="Proteomes" id="UP001642483"/>
    </source>
</evidence>
<comment type="caution">
    <text evidence="1">The sequence shown here is derived from an EMBL/GenBank/DDBJ whole genome shotgun (WGS) entry which is preliminary data.</text>
</comment>
<dbReference type="EMBL" id="CAWYQH010000002">
    <property type="protein sequence ID" value="CAK8673136.1"/>
    <property type="molecule type" value="Genomic_DNA"/>
</dbReference>
<organism evidence="1 2">
    <name type="scientific">Clavelina lepadiformis</name>
    <name type="common">Light-bulb sea squirt</name>
    <name type="synonym">Ascidia lepadiformis</name>
    <dbReference type="NCBI Taxonomy" id="159417"/>
    <lineage>
        <taxon>Eukaryota</taxon>
        <taxon>Metazoa</taxon>
        <taxon>Chordata</taxon>
        <taxon>Tunicata</taxon>
        <taxon>Ascidiacea</taxon>
        <taxon>Aplousobranchia</taxon>
        <taxon>Clavelinidae</taxon>
        <taxon>Clavelina</taxon>
    </lineage>
</organism>
<protein>
    <submittedName>
        <fullName evidence="1">Uncharacterized protein</fullName>
    </submittedName>
</protein>
<dbReference type="Proteomes" id="UP001642483">
    <property type="component" value="Unassembled WGS sequence"/>
</dbReference>
<evidence type="ECO:0000313" key="1">
    <source>
        <dbReference type="EMBL" id="CAK8673136.1"/>
    </source>
</evidence>
<name>A0ABP0F0A3_CLALP</name>
<keyword evidence="2" id="KW-1185">Reference proteome</keyword>